<protein>
    <submittedName>
        <fullName evidence="1">Uncharacterized protein</fullName>
    </submittedName>
</protein>
<organism evidence="1 2">
    <name type="scientific">Stenotrophomonas maltophilia</name>
    <name type="common">Pseudomonas maltophilia</name>
    <name type="synonym">Xanthomonas maltophilia</name>
    <dbReference type="NCBI Taxonomy" id="40324"/>
    <lineage>
        <taxon>Bacteria</taxon>
        <taxon>Pseudomonadati</taxon>
        <taxon>Pseudomonadota</taxon>
        <taxon>Gammaproteobacteria</taxon>
        <taxon>Lysobacterales</taxon>
        <taxon>Lysobacteraceae</taxon>
        <taxon>Stenotrophomonas</taxon>
        <taxon>Stenotrophomonas maltophilia group</taxon>
    </lineage>
</organism>
<dbReference type="Proteomes" id="UP000216433">
    <property type="component" value="Unassembled WGS sequence"/>
</dbReference>
<dbReference type="AlphaFoldDB" id="A0A270NMB1"/>
<evidence type="ECO:0000313" key="1">
    <source>
        <dbReference type="EMBL" id="PAM73167.1"/>
    </source>
</evidence>
<name>A0A270NMB1_STEMA</name>
<comment type="caution">
    <text evidence="1">The sequence shown here is derived from an EMBL/GenBank/DDBJ whole genome shotgun (WGS) entry which is preliminary data.</text>
</comment>
<evidence type="ECO:0000313" key="2">
    <source>
        <dbReference type="Proteomes" id="UP000216433"/>
    </source>
</evidence>
<gene>
    <name evidence="1" type="ORF">CEK00_04790</name>
</gene>
<accession>A0A270NMB1</accession>
<reference evidence="1 2" key="1">
    <citation type="submission" date="2017-06" db="EMBL/GenBank/DDBJ databases">
        <title>Genome sequencing and assembly of Stenotrophomonas maltophilia DF07.</title>
        <authorList>
            <person name="Iyer R."/>
        </authorList>
    </citation>
    <scope>NUCLEOTIDE SEQUENCE [LARGE SCALE GENOMIC DNA]</scope>
    <source>
        <strain evidence="1 2">DF07</strain>
    </source>
</reference>
<sequence>MIEPDQLRNYHRQQVLYALQQGGEPMTASEVHEGMTTLALAMGHPRECAAITPAAVAGILRGMLGEVLVVQCEDRQNPRYGRGEPTWTAATGLARVELPLSPGTRAVGAGAPAAAQAMPVQHQFRQITVDQRLAFLQAECNILLADIARDYTAFEQRVRVQISAFEQRAARLLNQGEDAGA</sequence>
<dbReference type="EMBL" id="NJGC01000004">
    <property type="protein sequence ID" value="PAM73167.1"/>
    <property type="molecule type" value="Genomic_DNA"/>
</dbReference>
<proteinExistence type="predicted"/>
<dbReference type="RefSeq" id="WP_095377406.1">
    <property type="nucleotide sequence ID" value="NZ_NJGC01000004.1"/>
</dbReference>